<evidence type="ECO:0000313" key="2">
    <source>
        <dbReference type="EMBL" id="PPQ81109.1"/>
    </source>
</evidence>
<dbReference type="InParanoid" id="A0A409WRK4"/>
<dbReference type="EMBL" id="NHTK01005311">
    <property type="protein sequence ID" value="PPQ81109.1"/>
    <property type="molecule type" value="Genomic_DNA"/>
</dbReference>
<dbReference type="Proteomes" id="UP000284842">
    <property type="component" value="Unassembled WGS sequence"/>
</dbReference>
<keyword evidence="3" id="KW-1185">Reference proteome</keyword>
<evidence type="ECO:0008006" key="4">
    <source>
        <dbReference type="Google" id="ProtNLM"/>
    </source>
</evidence>
<name>A0A409WRK4_9AGAR</name>
<evidence type="ECO:0000256" key="1">
    <source>
        <dbReference type="SAM" id="MobiDB-lite"/>
    </source>
</evidence>
<sequence length="587" mass="66561">MAPRTRTMPLDTNSPSPISSNNLSTSENISSSLHDAMGESLSHSPAAGSNPAEDILQDAVDPLLDDRANWDLLDQQLAVTRSMKILMNELRNTVDEYRIAGLPVSNSIVEKMKAFSKEFEKLEGLPLPGHTRPYNEMVNHQEEPNTVTTPHNVPPHIANNGPVVQLPEQNTTFNDRRLKDTKEWERMRAENEMWRRAEGIAKAAEQIRLEKEFEARTGERYHNKELLRDSPPPQHNCWYHPRNTTTATLPTTPATNIPARVISHIPNPNALPTPVLPFVNDDEPVTINKSLLHQIQLVLAQNNMTTPSFSSSDDKGGKAGNPDPYNGQPDDVIRFLLDLENCFTCSPSAFRSDKKKIQFALSYCKEGTPKDWKTQCLWDMATGSFPHTTWNDFRVYFINTWGDDEPEHVARRKLYALRQGSKVAKAFFIEVEIGMRASKITDTKQIIVHVLDHMLHKTLREEVLRQGANFNDFDAFRERVVSIDANLRHFNPNYLETSKRSFNKSTSPTPVALSSNSSTELSVCSFCKLKGHVVDNCYKKARLEAAKAKSERLRVVCEMTENLEEEDKEFYFQFLTSSAEDFSTAED</sequence>
<proteinExistence type="predicted"/>
<evidence type="ECO:0000313" key="3">
    <source>
        <dbReference type="Proteomes" id="UP000284842"/>
    </source>
</evidence>
<dbReference type="AlphaFoldDB" id="A0A409WRK4"/>
<accession>A0A409WRK4</accession>
<dbReference type="OrthoDB" id="9445845at2759"/>
<feature type="compositionally biased region" description="Low complexity" evidence="1">
    <location>
        <begin position="12"/>
        <end position="26"/>
    </location>
</feature>
<gene>
    <name evidence="2" type="ORF">CVT24_008813</name>
</gene>
<feature type="region of interest" description="Disordered" evidence="1">
    <location>
        <begin position="1"/>
        <end position="28"/>
    </location>
</feature>
<protein>
    <recommendedName>
        <fullName evidence="4">Retrotransposon gag domain-containing protein</fullName>
    </recommendedName>
</protein>
<reference evidence="2 3" key="1">
    <citation type="journal article" date="2018" name="Evol. Lett.">
        <title>Horizontal gene cluster transfer increased hallucinogenic mushroom diversity.</title>
        <authorList>
            <person name="Reynolds H.T."/>
            <person name="Vijayakumar V."/>
            <person name="Gluck-Thaler E."/>
            <person name="Korotkin H.B."/>
            <person name="Matheny P.B."/>
            <person name="Slot J.C."/>
        </authorList>
    </citation>
    <scope>NUCLEOTIDE SEQUENCE [LARGE SCALE GENOMIC DNA]</scope>
    <source>
        <strain evidence="2 3">2629</strain>
    </source>
</reference>
<feature type="region of interest" description="Disordered" evidence="1">
    <location>
        <begin position="306"/>
        <end position="325"/>
    </location>
</feature>
<comment type="caution">
    <text evidence="2">The sequence shown here is derived from an EMBL/GenBank/DDBJ whole genome shotgun (WGS) entry which is preliminary data.</text>
</comment>
<organism evidence="2 3">
    <name type="scientific">Panaeolus cyanescens</name>
    <dbReference type="NCBI Taxonomy" id="181874"/>
    <lineage>
        <taxon>Eukaryota</taxon>
        <taxon>Fungi</taxon>
        <taxon>Dikarya</taxon>
        <taxon>Basidiomycota</taxon>
        <taxon>Agaricomycotina</taxon>
        <taxon>Agaricomycetes</taxon>
        <taxon>Agaricomycetidae</taxon>
        <taxon>Agaricales</taxon>
        <taxon>Agaricineae</taxon>
        <taxon>Galeropsidaceae</taxon>
        <taxon>Panaeolus</taxon>
    </lineage>
</organism>